<dbReference type="Proteomes" id="UP001243009">
    <property type="component" value="Unassembled WGS sequence"/>
</dbReference>
<gene>
    <name evidence="3" type="ORF">Q7A36_01715</name>
</gene>
<evidence type="ECO:0000313" key="3">
    <source>
        <dbReference type="EMBL" id="MDO9707041.1"/>
    </source>
</evidence>
<dbReference type="EC" id="1.14.13.-" evidence="3"/>
<protein>
    <submittedName>
        <fullName evidence="3">NAD(P)/FAD-dependent oxidoreductase</fullName>
        <ecNumber evidence="3">1.14.13.-</ecNumber>
    </submittedName>
</protein>
<dbReference type="PRINTS" id="PR00368">
    <property type="entry name" value="FADPNR"/>
</dbReference>
<accession>A0ABT9DT21</accession>
<dbReference type="Pfam" id="PF07992">
    <property type="entry name" value="Pyr_redox_2"/>
    <property type="match status" value="1"/>
</dbReference>
<dbReference type="SUPFAM" id="SSF51905">
    <property type="entry name" value="FAD/NAD(P)-binding domain"/>
    <property type="match status" value="1"/>
</dbReference>
<sequence>MDAIDHLAVHERRVARDLALLGFPPTAWTAAVTGPEGVPALDVLVVGAGMYGVAAAAALLQKGLRNIQVVDAAPAGLEGPWVTYARMETLRSPKHLPGIPLGIPSLTFRAWYEARHGEAGWERLYKIPNADWQDYILWVRRMLGIPVRNGVAVRRLVPSEGLVRAELATPAGEEVLHARRVVLATGRAGTGGPFVPPGIARDLWPDRAAHTMEAIDFARLRGRRVAVLGAGASAWDNAATALEQGAASVEIFARRPHLPQVNKGRGSAHMGFFEGWAELPAEEKWRLLVYMHDLQSPPPHETVLRTIRHAGFRIRFSTPILAAVRDGAGVRLTLPGGGSTTADFLIVGTGFVVDAARIPELGDLAAAVATWANRHDPPPALRRPGLARAPWLGPGFELEAREPATCPGLSRIHLFSHAAMASLGAIASDIPGASVGAERLAQRIAARFFREDIVAMRERLEAFAEPELESTPFFVPASLRGAWQTGAK</sequence>
<comment type="caution">
    <text evidence="3">The sequence shown here is derived from an EMBL/GenBank/DDBJ whole genome shotgun (WGS) entry which is preliminary data.</text>
</comment>
<keyword evidence="4" id="KW-1185">Reference proteome</keyword>
<dbReference type="InterPro" id="IPR036188">
    <property type="entry name" value="FAD/NAD-bd_sf"/>
</dbReference>
<dbReference type="GO" id="GO:0016491">
    <property type="term" value="F:oxidoreductase activity"/>
    <property type="evidence" value="ECO:0007669"/>
    <property type="project" value="UniProtKB-KW"/>
</dbReference>
<evidence type="ECO:0000256" key="1">
    <source>
        <dbReference type="ARBA" id="ARBA00023002"/>
    </source>
</evidence>
<feature type="domain" description="FAD/NAD(P)-binding" evidence="2">
    <location>
        <begin position="42"/>
        <end position="258"/>
    </location>
</feature>
<reference evidence="3 4" key="1">
    <citation type="submission" date="2023-08" db="EMBL/GenBank/DDBJ databases">
        <title>The draft genome sequence of Paracraurococcus sp. LOR1-02.</title>
        <authorList>
            <person name="Kingkaew E."/>
            <person name="Tanasupawat S."/>
        </authorList>
    </citation>
    <scope>NUCLEOTIDE SEQUENCE [LARGE SCALE GENOMIC DNA]</scope>
    <source>
        <strain evidence="3 4">LOR1-02</strain>
    </source>
</reference>
<organism evidence="3 4">
    <name type="scientific">Paracraurococcus lichenis</name>
    <dbReference type="NCBI Taxonomy" id="3064888"/>
    <lineage>
        <taxon>Bacteria</taxon>
        <taxon>Pseudomonadati</taxon>
        <taxon>Pseudomonadota</taxon>
        <taxon>Alphaproteobacteria</taxon>
        <taxon>Acetobacterales</taxon>
        <taxon>Roseomonadaceae</taxon>
        <taxon>Paracraurococcus</taxon>
    </lineage>
</organism>
<name>A0ABT9DT21_9PROT</name>
<dbReference type="EMBL" id="JAUTWS010000001">
    <property type="protein sequence ID" value="MDO9707041.1"/>
    <property type="molecule type" value="Genomic_DNA"/>
</dbReference>
<dbReference type="PRINTS" id="PR00411">
    <property type="entry name" value="PNDRDTASEI"/>
</dbReference>
<dbReference type="PANTHER" id="PTHR43539">
    <property type="entry name" value="FLAVIN-BINDING MONOOXYGENASE-LIKE PROTEIN (AFU_ORTHOLOGUE AFUA_4G09220)"/>
    <property type="match status" value="1"/>
</dbReference>
<dbReference type="InterPro" id="IPR023753">
    <property type="entry name" value="FAD/NAD-binding_dom"/>
</dbReference>
<evidence type="ECO:0000259" key="2">
    <source>
        <dbReference type="Pfam" id="PF07992"/>
    </source>
</evidence>
<proteinExistence type="predicted"/>
<dbReference type="InterPro" id="IPR050982">
    <property type="entry name" value="Auxin_biosynth/cation_transpt"/>
</dbReference>
<evidence type="ECO:0000313" key="4">
    <source>
        <dbReference type="Proteomes" id="UP001243009"/>
    </source>
</evidence>
<dbReference type="Gene3D" id="3.50.50.60">
    <property type="entry name" value="FAD/NAD(P)-binding domain"/>
    <property type="match status" value="1"/>
</dbReference>
<dbReference type="RefSeq" id="WP_305101905.1">
    <property type="nucleotide sequence ID" value="NZ_JAUTWS010000001.1"/>
</dbReference>
<keyword evidence="1 3" id="KW-0560">Oxidoreductase</keyword>
<dbReference type="PANTHER" id="PTHR43539:SF91">
    <property type="entry name" value="FAD-DEPENDENT URATE HYDROXYLASE"/>
    <property type="match status" value="1"/>
</dbReference>